<proteinExistence type="predicted"/>
<feature type="compositionally biased region" description="Basic and acidic residues" evidence="1">
    <location>
        <begin position="172"/>
        <end position="213"/>
    </location>
</feature>
<dbReference type="SMART" id="SM01272">
    <property type="entry name" value="LsmAD"/>
    <property type="match status" value="1"/>
</dbReference>
<dbReference type="InterPro" id="IPR009604">
    <property type="entry name" value="LsmAD_domain"/>
</dbReference>
<comment type="caution">
    <text evidence="3">The sequence shown here is derived from an EMBL/GenBank/DDBJ whole genome shotgun (WGS) entry which is preliminary data.</text>
</comment>
<gene>
    <name evidence="3" type="ORF">GOODEAATRI_011297</name>
</gene>
<sequence length="370" mass="39027">MLKSQQQSGSGGRKTTNGTSGPGGMSSPVSGGRTPAGRLLAITNNAAFKRMEQEESVFCKAVVSVLSYTFTDTAISSSRINGEHKEKVLQKWEGGDSNGESFDLENDAVSWPVCLVTRNTYVSALHPIIQFCMVCLFVPLERGNSEVYRQREARAARLASEIESSPQYRHRVGLENDEGKSEEEKYSSVVRDGSDREKGRESPRDRGSEKGRDSPGASSREGKYIPLPQRQREMNRERAERGPGGPPPHSRLGGGYRSNPSSSLSSPRPPLPSAAGPQPGVAPSERSSPLSSRGGAYTPHHPQGSPSPGSGTVSPYTPASPGGSAATPPSASAATSPSSPPAPHGHAVPHSHSLPLSLSDASRPVNGGKS</sequence>
<feature type="compositionally biased region" description="Low complexity" evidence="1">
    <location>
        <begin position="344"/>
        <end position="359"/>
    </location>
</feature>
<feature type="compositionally biased region" description="Polar residues" evidence="1">
    <location>
        <begin position="1"/>
        <end position="17"/>
    </location>
</feature>
<dbReference type="InterPro" id="IPR045117">
    <property type="entry name" value="ATXN2-like"/>
</dbReference>
<feature type="compositionally biased region" description="Basic and acidic residues" evidence="1">
    <location>
        <begin position="230"/>
        <end position="241"/>
    </location>
</feature>
<dbReference type="PANTHER" id="PTHR12854">
    <property type="entry name" value="ATAXIN 2-RELATED"/>
    <property type="match status" value="1"/>
</dbReference>
<protein>
    <recommendedName>
        <fullName evidence="2">LsmAD domain-containing protein</fullName>
    </recommendedName>
</protein>
<evidence type="ECO:0000256" key="1">
    <source>
        <dbReference type="SAM" id="MobiDB-lite"/>
    </source>
</evidence>
<reference evidence="3 4" key="1">
    <citation type="submission" date="2021-06" db="EMBL/GenBank/DDBJ databases">
        <authorList>
            <person name="Palmer J.M."/>
        </authorList>
    </citation>
    <scope>NUCLEOTIDE SEQUENCE [LARGE SCALE GENOMIC DNA]</scope>
    <source>
        <strain evidence="3 4">GA_2019</strain>
        <tissue evidence="3">Muscle</tissue>
    </source>
</reference>
<dbReference type="PANTHER" id="PTHR12854:SF8">
    <property type="entry name" value="ATAXIN-2-LIKE PROTEIN"/>
    <property type="match status" value="1"/>
</dbReference>
<feature type="region of interest" description="Disordered" evidence="1">
    <location>
        <begin position="168"/>
        <end position="370"/>
    </location>
</feature>
<dbReference type="Pfam" id="PF06741">
    <property type="entry name" value="LsmAD"/>
    <property type="match status" value="1"/>
</dbReference>
<feature type="region of interest" description="Disordered" evidence="1">
    <location>
        <begin position="1"/>
        <end position="36"/>
    </location>
</feature>
<organism evidence="3 4">
    <name type="scientific">Goodea atripinnis</name>
    <dbReference type="NCBI Taxonomy" id="208336"/>
    <lineage>
        <taxon>Eukaryota</taxon>
        <taxon>Metazoa</taxon>
        <taxon>Chordata</taxon>
        <taxon>Craniata</taxon>
        <taxon>Vertebrata</taxon>
        <taxon>Euteleostomi</taxon>
        <taxon>Actinopterygii</taxon>
        <taxon>Neopterygii</taxon>
        <taxon>Teleostei</taxon>
        <taxon>Neoteleostei</taxon>
        <taxon>Acanthomorphata</taxon>
        <taxon>Ovalentaria</taxon>
        <taxon>Atherinomorphae</taxon>
        <taxon>Cyprinodontiformes</taxon>
        <taxon>Goodeidae</taxon>
        <taxon>Goodea</taxon>
    </lineage>
</organism>
<feature type="domain" description="LsmAD" evidence="2">
    <location>
        <begin position="137"/>
        <end position="192"/>
    </location>
</feature>
<evidence type="ECO:0000313" key="4">
    <source>
        <dbReference type="Proteomes" id="UP001476798"/>
    </source>
</evidence>
<accession>A0ABV0MH48</accession>
<keyword evidence="4" id="KW-1185">Reference proteome</keyword>
<evidence type="ECO:0000313" key="3">
    <source>
        <dbReference type="EMBL" id="MEQ2158347.1"/>
    </source>
</evidence>
<feature type="compositionally biased region" description="Low complexity" evidence="1">
    <location>
        <begin position="298"/>
        <end position="337"/>
    </location>
</feature>
<name>A0ABV0MH48_9TELE</name>
<dbReference type="EMBL" id="JAHRIO010000689">
    <property type="protein sequence ID" value="MEQ2158347.1"/>
    <property type="molecule type" value="Genomic_DNA"/>
</dbReference>
<feature type="compositionally biased region" description="Low complexity" evidence="1">
    <location>
        <begin position="257"/>
        <end position="266"/>
    </location>
</feature>
<dbReference type="Proteomes" id="UP001476798">
    <property type="component" value="Unassembled WGS sequence"/>
</dbReference>
<evidence type="ECO:0000259" key="2">
    <source>
        <dbReference type="SMART" id="SM01272"/>
    </source>
</evidence>